<gene>
    <name evidence="1" type="ORF">CYMTET_34869</name>
</gene>
<name>A0AAE0FAE9_9CHLO</name>
<sequence>MRVGVALEEGPLLPLLEVAILLSRAVIVPLDISEPSPRLALLLEDAELAVIVTKDNAHHEKLELSLSKRVSALRPCKLLVAEHLLD</sequence>
<dbReference type="Proteomes" id="UP001190700">
    <property type="component" value="Unassembled WGS sequence"/>
</dbReference>
<feature type="non-terminal residue" evidence="1">
    <location>
        <position position="86"/>
    </location>
</feature>
<dbReference type="AlphaFoldDB" id="A0AAE0FAE9"/>
<keyword evidence="2" id="KW-1185">Reference proteome</keyword>
<dbReference type="Gene3D" id="3.40.50.980">
    <property type="match status" value="1"/>
</dbReference>
<comment type="caution">
    <text evidence="1">The sequence shown here is derived from an EMBL/GenBank/DDBJ whole genome shotgun (WGS) entry which is preliminary data.</text>
</comment>
<dbReference type="SUPFAM" id="SSF56801">
    <property type="entry name" value="Acetyl-CoA synthetase-like"/>
    <property type="match status" value="1"/>
</dbReference>
<accession>A0AAE0FAE9</accession>
<evidence type="ECO:0000313" key="2">
    <source>
        <dbReference type="Proteomes" id="UP001190700"/>
    </source>
</evidence>
<evidence type="ECO:0000313" key="1">
    <source>
        <dbReference type="EMBL" id="KAK3255974.1"/>
    </source>
</evidence>
<proteinExistence type="predicted"/>
<dbReference type="EMBL" id="LGRX02022079">
    <property type="protein sequence ID" value="KAK3255974.1"/>
    <property type="molecule type" value="Genomic_DNA"/>
</dbReference>
<protein>
    <submittedName>
        <fullName evidence="1">Uncharacterized protein</fullName>
    </submittedName>
</protein>
<organism evidence="1 2">
    <name type="scientific">Cymbomonas tetramitiformis</name>
    <dbReference type="NCBI Taxonomy" id="36881"/>
    <lineage>
        <taxon>Eukaryota</taxon>
        <taxon>Viridiplantae</taxon>
        <taxon>Chlorophyta</taxon>
        <taxon>Pyramimonadophyceae</taxon>
        <taxon>Pyramimonadales</taxon>
        <taxon>Pyramimonadaceae</taxon>
        <taxon>Cymbomonas</taxon>
    </lineage>
</organism>
<reference evidence="1 2" key="1">
    <citation type="journal article" date="2015" name="Genome Biol. Evol.">
        <title>Comparative Genomics of a Bacterivorous Green Alga Reveals Evolutionary Causalities and Consequences of Phago-Mixotrophic Mode of Nutrition.</title>
        <authorList>
            <person name="Burns J.A."/>
            <person name="Paasch A."/>
            <person name="Narechania A."/>
            <person name="Kim E."/>
        </authorList>
    </citation>
    <scope>NUCLEOTIDE SEQUENCE [LARGE SCALE GENOMIC DNA]</scope>
    <source>
        <strain evidence="1 2">PLY_AMNH</strain>
    </source>
</reference>